<dbReference type="Proteomes" id="UP001234178">
    <property type="component" value="Unassembled WGS sequence"/>
</dbReference>
<comment type="caution">
    <text evidence="1">The sequence shown here is derived from an EMBL/GenBank/DDBJ whole genome shotgun (WGS) entry which is preliminary data.</text>
</comment>
<accession>A0ABR0AAV2</accession>
<reference evidence="1 2" key="1">
    <citation type="journal article" date="2023" name="Nucleic Acids Res.">
        <title>The hologenome of Daphnia magna reveals possible DNA methylation and microbiome-mediated evolution of the host genome.</title>
        <authorList>
            <person name="Chaturvedi A."/>
            <person name="Li X."/>
            <person name="Dhandapani V."/>
            <person name="Marshall H."/>
            <person name="Kissane S."/>
            <person name="Cuenca-Cambronero M."/>
            <person name="Asole G."/>
            <person name="Calvet F."/>
            <person name="Ruiz-Romero M."/>
            <person name="Marangio P."/>
            <person name="Guigo R."/>
            <person name="Rago D."/>
            <person name="Mirbahai L."/>
            <person name="Eastwood N."/>
            <person name="Colbourne J.K."/>
            <person name="Zhou J."/>
            <person name="Mallon E."/>
            <person name="Orsini L."/>
        </authorList>
    </citation>
    <scope>NUCLEOTIDE SEQUENCE [LARGE SCALE GENOMIC DNA]</scope>
    <source>
        <strain evidence="1">LRV0_1</strain>
    </source>
</reference>
<proteinExistence type="predicted"/>
<dbReference type="EMBL" id="JAOYFB010000037">
    <property type="protein sequence ID" value="KAK4022247.1"/>
    <property type="molecule type" value="Genomic_DNA"/>
</dbReference>
<organism evidence="1 2">
    <name type="scientific">Daphnia magna</name>
    <dbReference type="NCBI Taxonomy" id="35525"/>
    <lineage>
        <taxon>Eukaryota</taxon>
        <taxon>Metazoa</taxon>
        <taxon>Ecdysozoa</taxon>
        <taxon>Arthropoda</taxon>
        <taxon>Crustacea</taxon>
        <taxon>Branchiopoda</taxon>
        <taxon>Diplostraca</taxon>
        <taxon>Cladocera</taxon>
        <taxon>Anomopoda</taxon>
        <taxon>Daphniidae</taxon>
        <taxon>Daphnia</taxon>
    </lineage>
</organism>
<evidence type="ECO:0000313" key="1">
    <source>
        <dbReference type="EMBL" id="KAK4022247.1"/>
    </source>
</evidence>
<sequence length="78" mass="8365">MSKAPVLIILASAAVFTVRLLPVHLSRCISIGILLLASLCQAWPLPPRLTLFCSHPLCRLNAALIRVGLRGPGLCQIP</sequence>
<protein>
    <recommendedName>
        <fullName evidence="3">Secreted protein</fullName>
    </recommendedName>
</protein>
<gene>
    <name evidence="1" type="ORF">OUZ56_007726</name>
</gene>
<name>A0ABR0AAV2_9CRUS</name>
<evidence type="ECO:0000313" key="2">
    <source>
        <dbReference type="Proteomes" id="UP001234178"/>
    </source>
</evidence>
<evidence type="ECO:0008006" key="3">
    <source>
        <dbReference type="Google" id="ProtNLM"/>
    </source>
</evidence>
<keyword evidence="2" id="KW-1185">Reference proteome</keyword>